<dbReference type="InterPro" id="IPR029058">
    <property type="entry name" value="AB_hydrolase_fold"/>
</dbReference>
<proteinExistence type="predicted"/>
<dbReference type="PRINTS" id="PR00111">
    <property type="entry name" value="ABHYDROLASE"/>
</dbReference>
<evidence type="ECO:0000259" key="2">
    <source>
        <dbReference type="Pfam" id="PF00561"/>
    </source>
</evidence>
<keyword evidence="4" id="KW-1185">Reference proteome</keyword>
<dbReference type="SUPFAM" id="SSF53474">
    <property type="entry name" value="alpha/beta-Hydrolases"/>
    <property type="match status" value="1"/>
</dbReference>
<comment type="caution">
    <text evidence="3">The sequence shown here is derived from an EMBL/GenBank/DDBJ whole genome shotgun (WGS) entry which is preliminary data.</text>
</comment>
<evidence type="ECO:0000313" key="3">
    <source>
        <dbReference type="EMBL" id="GAA4809512.1"/>
    </source>
</evidence>
<feature type="domain" description="AB hydrolase-1" evidence="2">
    <location>
        <begin position="22"/>
        <end position="146"/>
    </location>
</feature>
<organism evidence="3 4">
    <name type="scientific">Actinomycetospora chlora</name>
    <dbReference type="NCBI Taxonomy" id="663608"/>
    <lineage>
        <taxon>Bacteria</taxon>
        <taxon>Bacillati</taxon>
        <taxon>Actinomycetota</taxon>
        <taxon>Actinomycetes</taxon>
        <taxon>Pseudonocardiales</taxon>
        <taxon>Pseudonocardiaceae</taxon>
        <taxon>Actinomycetospora</taxon>
    </lineage>
</organism>
<evidence type="ECO:0000313" key="4">
    <source>
        <dbReference type="Proteomes" id="UP001500928"/>
    </source>
</evidence>
<dbReference type="InterPro" id="IPR000073">
    <property type="entry name" value="AB_hydrolase_1"/>
</dbReference>
<dbReference type="GO" id="GO:0016787">
    <property type="term" value="F:hydrolase activity"/>
    <property type="evidence" value="ECO:0007669"/>
    <property type="project" value="UniProtKB-KW"/>
</dbReference>
<reference evidence="4" key="1">
    <citation type="journal article" date="2019" name="Int. J. Syst. Evol. Microbiol.">
        <title>The Global Catalogue of Microorganisms (GCM) 10K type strain sequencing project: providing services to taxonomists for standard genome sequencing and annotation.</title>
        <authorList>
            <consortium name="The Broad Institute Genomics Platform"/>
            <consortium name="The Broad Institute Genome Sequencing Center for Infectious Disease"/>
            <person name="Wu L."/>
            <person name="Ma J."/>
        </authorList>
    </citation>
    <scope>NUCLEOTIDE SEQUENCE [LARGE SCALE GENOMIC DNA]</scope>
    <source>
        <strain evidence="4">JCM 17979</strain>
    </source>
</reference>
<gene>
    <name evidence="3" type="ORF">GCM10023200_54140</name>
</gene>
<dbReference type="PANTHER" id="PTHR43798">
    <property type="entry name" value="MONOACYLGLYCEROL LIPASE"/>
    <property type="match status" value="1"/>
</dbReference>
<dbReference type="Gene3D" id="3.40.50.1820">
    <property type="entry name" value="alpha/beta hydrolase"/>
    <property type="match status" value="1"/>
</dbReference>
<protein>
    <submittedName>
        <fullName evidence="3">Alpha/beta fold hydrolase</fullName>
    </submittedName>
</protein>
<sequence length="273" mass="29024">MRFGYADSPRGQLHYAEAGAGPVVLLLHQCPRSHDEFRELLPLLATDHRAIAMDMPGYGQSHGLPAPQTIEDYARGALDLLDALAIDHAAVLGHHTGGAVALEVAASAPERVTGVVLSSAPWADEAFRTARRDGPGVDDAERDDDGIHLTTWWGQRAPHYPEPVAPLLDRLVRDALAPGVDPREGHLACRRYAMERRAPLVRAPALVLTGDADPFALPALDPLADALTGAASVTRAVIADGTLALMERHADEVAAEVRPFLATLDAAEPAGRA</sequence>
<dbReference type="Pfam" id="PF00561">
    <property type="entry name" value="Abhydrolase_1"/>
    <property type="match status" value="1"/>
</dbReference>
<dbReference type="RefSeq" id="WP_345423465.1">
    <property type="nucleotide sequence ID" value="NZ_BAABHO010000066.1"/>
</dbReference>
<evidence type="ECO:0000256" key="1">
    <source>
        <dbReference type="ARBA" id="ARBA00022801"/>
    </source>
</evidence>
<accession>A0ABP9CIB3</accession>
<dbReference type="InterPro" id="IPR050266">
    <property type="entry name" value="AB_hydrolase_sf"/>
</dbReference>
<dbReference type="EMBL" id="BAABHO010000066">
    <property type="protein sequence ID" value="GAA4809512.1"/>
    <property type="molecule type" value="Genomic_DNA"/>
</dbReference>
<dbReference type="Proteomes" id="UP001500928">
    <property type="component" value="Unassembled WGS sequence"/>
</dbReference>
<name>A0ABP9CIB3_9PSEU</name>
<keyword evidence="1 3" id="KW-0378">Hydrolase</keyword>
<dbReference type="PANTHER" id="PTHR43798:SF31">
    <property type="entry name" value="AB HYDROLASE SUPERFAMILY PROTEIN YCLE"/>
    <property type="match status" value="1"/>
</dbReference>